<dbReference type="PANTHER" id="PTHR12947">
    <property type="entry name" value="AMSH-LIKE PROTEASE"/>
    <property type="match status" value="1"/>
</dbReference>
<dbReference type="PANTHER" id="PTHR12947:SF13">
    <property type="entry name" value="FI19924P1"/>
    <property type="match status" value="1"/>
</dbReference>
<evidence type="ECO:0000313" key="2">
    <source>
        <dbReference type="EMBL" id="KAF0762591.1"/>
    </source>
</evidence>
<dbReference type="GO" id="GO:0061578">
    <property type="term" value="F:K63-linked deubiquitinase activity"/>
    <property type="evidence" value="ECO:0007669"/>
    <property type="project" value="TreeGrafter"/>
</dbReference>
<dbReference type="InterPro" id="IPR015063">
    <property type="entry name" value="USP8_dimer"/>
</dbReference>
<name>A0A6G0YXG5_APHCR</name>
<dbReference type="AlphaFoldDB" id="A0A6G0YXG5"/>
<evidence type="ECO:0000313" key="3">
    <source>
        <dbReference type="Proteomes" id="UP000478052"/>
    </source>
</evidence>
<sequence length="157" mass="18700">MSHNLPGIEDNNEDILPPEKRIQQLLLLSSKIELNTNIAARKYYRSGREMISMADVYTKENNLEQAYILYMRFMTLFLETINEHPDYKNVPIEERNLNYRALREVLPIAENIKTKLLEQYSTQYELYQERKVNIFLRTLNFSYSKTLLCSNSYFSVL</sequence>
<dbReference type="SUPFAM" id="SSF140856">
    <property type="entry name" value="USP8 N-terminal domain-like"/>
    <property type="match status" value="1"/>
</dbReference>
<gene>
    <name evidence="2" type="ORF">FWK35_00009752</name>
</gene>
<dbReference type="Proteomes" id="UP000478052">
    <property type="component" value="Unassembled WGS sequence"/>
</dbReference>
<dbReference type="Gene3D" id="1.20.58.80">
    <property type="entry name" value="Phosphotransferase system, lactose/cellobiose-type IIA subunit"/>
    <property type="match status" value="1"/>
</dbReference>
<reference evidence="2 3" key="1">
    <citation type="submission" date="2019-08" db="EMBL/GenBank/DDBJ databases">
        <title>Whole genome of Aphis craccivora.</title>
        <authorList>
            <person name="Voronova N.V."/>
            <person name="Shulinski R.S."/>
            <person name="Bandarenka Y.V."/>
            <person name="Zhorov D.G."/>
            <person name="Warner D."/>
        </authorList>
    </citation>
    <scope>NUCLEOTIDE SEQUENCE [LARGE SCALE GENOMIC DNA]</scope>
    <source>
        <strain evidence="2">180601</strain>
        <tissue evidence="2">Whole Body</tissue>
    </source>
</reference>
<proteinExistence type="predicted"/>
<dbReference type="GO" id="GO:0016020">
    <property type="term" value="C:membrane"/>
    <property type="evidence" value="ECO:0007669"/>
    <property type="project" value="TreeGrafter"/>
</dbReference>
<accession>A0A6G0YXG5</accession>
<dbReference type="GO" id="GO:0005768">
    <property type="term" value="C:endosome"/>
    <property type="evidence" value="ECO:0007669"/>
    <property type="project" value="TreeGrafter"/>
</dbReference>
<dbReference type="OrthoDB" id="3640at2759"/>
<dbReference type="GO" id="GO:0070536">
    <property type="term" value="P:protein K63-linked deubiquitination"/>
    <property type="evidence" value="ECO:0007669"/>
    <property type="project" value="TreeGrafter"/>
</dbReference>
<comment type="caution">
    <text evidence="2">The sequence shown here is derived from an EMBL/GenBank/DDBJ whole genome shotgun (WGS) entry which is preliminary data.</text>
</comment>
<organism evidence="2 3">
    <name type="scientific">Aphis craccivora</name>
    <name type="common">Cowpea aphid</name>
    <dbReference type="NCBI Taxonomy" id="307492"/>
    <lineage>
        <taxon>Eukaryota</taxon>
        <taxon>Metazoa</taxon>
        <taxon>Ecdysozoa</taxon>
        <taxon>Arthropoda</taxon>
        <taxon>Hexapoda</taxon>
        <taxon>Insecta</taxon>
        <taxon>Pterygota</taxon>
        <taxon>Neoptera</taxon>
        <taxon>Paraneoptera</taxon>
        <taxon>Hemiptera</taxon>
        <taxon>Sternorrhyncha</taxon>
        <taxon>Aphidomorpha</taxon>
        <taxon>Aphidoidea</taxon>
        <taxon>Aphididae</taxon>
        <taxon>Aphidini</taxon>
        <taxon>Aphis</taxon>
        <taxon>Aphis</taxon>
    </lineage>
</organism>
<dbReference type="EMBL" id="VUJU01002097">
    <property type="protein sequence ID" value="KAF0762591.1"/>
    <property type="molecule type" value="Genomic_DNA"/>
</dbReference>
<evidence type="ECO:0000259" key="1">
    <source>
        <dbReference type="Pfam" id="PF08969"/>
    </source>
</evidence>
<feature type="domain" description="USP8 dimerisation" evidence="1">
    <location>
        <begin position="19"/>
        <end position="122"/>
    </location>
</feature>
<dbReference type="Pfam" id="PF08969">
    <property type="entry name" value="USP8_dimer"/>
    <property type="match status" value="1"/>
</dbReference>
<protein>
    <submittedName>
        <fullName evidence="2">STAM-binding protein</fullName>
    </submittedName>
</protein>
<keyword evidence="3" id="KW-1185">Reference proteome</keyword>